<accession>A0A437MRN9</accession>
<dbReference type="InterPro" id="IPR024278">
    <property type="entry name" value="DUF3823_N"/>
</dbReference>
<evidence type="ECO:0000313" key="5">
    <source>
        <dbReference type="Proteomes" id="UP000282759"/>
    </source>
</evidence>
<gene>
    <name evidence="4" type="ORF">EOD41_12600</name>
</gene>
<sequence length="253" mass="28436">MMNMKKLIYAGLALALFAVTSCSKDYDNYPEPEETLTGSVVDSETGEGIQTEAGGNGTRIRLDELSYSDNPTPYYFYSMQDGTFNNNKIFKGHYRVSVEGPFVPLLQTDASGNVTVDNRKELDINGTTNVQFEVEPFLNVEWVGEPVYNAADSTVTVQARFTRGTSNPNFQQNITDVYLYVNFLPYVGNNYRVDRLSTQVSYSGDTAPVGETITLTSSNKLDQHRDYYLRVGARISYGQNWYNYTTVKKLTIP</sequence>
<name>A0A437MRN9_9SPHI</name>
<dbReference type="Pfam" id="PF18003">
    <property type="entry name" value="DUF3823_C"/>
    <property type="match status" value="1"/>
</dbReference>
<dbReference type="Gene3D" id="2.60.40.2060">
    <property type="match status" value="1"/>
</dbReference>
<dbReference type="PROSITE" id="PS51257">
    <property type="entry name" value="PROKAR_LIPOPROTEIN"/>
    <property type="match status" value="1"/>
</dbReference>
<keyword evidence="1" id="KW-0732">Signal</keyword>
<evidence type="ECO:0000259" key="3">
    <source>
        <dbReference type="Pfam" id="PF18003"/>
    </source>
</evidence>
<dbReference type="EMBL" id="SACK01000005">
    <property type="protein sequence ID" value="RVU00317.1"/>
    <property type="molecule type" value="Genomic_DNA"/>
</dbReference>
<feature type="domain" description="DUF3823" evidence="2">
    <location>
        <begin position="35"/>
        <end position="124"/>
    </location>
</feature>
<keyword evidence="5" id="KW-1185">Reference proteome</keyword>
<feature type="signal peptide" evidence="1">
    <location>
        <begin position="1"/>
        <end position="23"/>
    </location>
</feature>
<evidence type="ECO:0000313" key="4">
    <source>
        <dbReference type="EMBL" id="RVU00317.1"/>
    </source>
</evidence>
<proteinExistence type="predicted"/>
<evidence type="ECO:0000259" key="2">
    <source>
        <dbReference type="Pfam" id="PF12866"/>
    </source>
</evidence>
<feature type="domain" description="DUF3823" evidence="3">
    <location>
        <begin position="144"/>
        <end position="249"/>
    </location>
</feature>
<dbReference type="InterPro" id="IPR041186">
    <property type="entry name" value="DUF3823_C"/>
</dbReference>
<dbReference type="Pfam" id="PF12866">
    <property type="entry name" value="DUF3823"/>
    <property type="match status" value="1"/>
</dbReference>
<protein>
    <submittedName>
        <fullName evidence="4">DUF3823 domain-containing protein</fullName>
    </submittedName>
</protein>
<feature type="chain" id="PRO_5019464206" evidence="1">
    <location>
        <begin position="24"/>
        <end position="253"/>
    </location>
</feature>
<dbReference type="OrthoDB" id="642123at2"/>
<reference evidence="4 5" key="1">
    <citation type="submission" date="2019-01" db="EMBL/GenBank/DDBJ databases">
        <authorList>
            <person name="Chen W.-M."/>
        </authorList>
    </citation>
    <scope>NUCLEOTIDE SEQUENCE [LARGE SCALE GENOMIC DNA]</scope>
    <source>
        <strain evidence="4 5">YBJ-36</strain>
    </source>
</reference>
<organism evidence="4 5">
    <name type="scientific">Mucilaginibacter limnophilus</name>
    <dbReference type="NCBI Taxonomy" id="1932778"/>
    <lineage>
        <taxon>Bacteria</taxon>
        <taxon>Pseudomonadati</taxon>
        <taxon>Bacteroidota</taxon>
        <taxon>Sphingobacteriia</taxon>
        <taxon>Sphingobacteriales</taxon>
        <taxon>Sphingobacteriaceae</taxon>
        <taxon>Mucilaginibacter</taxon>
    </lineage>
</organism>
<comment type="caution">
    <text evidence="4">The sequence shown here is derived from an EMBL/GenBank/DDBJ whole genome shotgun (WGS) entry which is preliminary data.</text>
</comment>
<dbReference type="Proteomes" id="UP000282759">
    <property type="component" value="Unassembled WGS sequence"/>
</dbReference>
<dbReference type="Gene3D" id="2.60.40.1120">
    <property type="entry name" value="Carboxypeptidase-like, regulatory domain"/>
    <property type="match status" value="1"/>
</dbReference>
<dbReference type="AlphaFoldDB" id="A0A437MRN9"/>
<evidence type="ECO:0000256" key="1">
    <source>
        <dbReference type="SAM" id="SignalP"/>
    </source>
</evidence>